<name>A0AAV1B0W5_VICFA</name>
<dbReference type="AlphaFoldDB" id="A0AAV1B0W5"/>
<accession>A0AAV1B0W5</accession>
<proteinExistence type="predicted"/>
<reference evidence="1 2" key="1">
    <citation type="submission" date="2023-01" db="EMBL/GenBank/DDBJ databases">
        <authorList>
            <person name="Kreplak J."/>
        </authorList>
    </citation>
    <scope>NUCLEOTIDE SEQUENCE [LARGE SCALE GENOMIC DNA]</scope>
</reference>
<dbReference type="Proteomes" id="UP001157006">
    <property type="component" value="Chromosome 6"/>
</dbReference>
<protein>
    <submittedName>
        <fullName evidence="1">Uncharacterized protein</fullName>
    </submittedName>
</protein>
<evidence type="ECO:0000313" key="2">
    <source>
        <dbReference type="Proteomes" id="UP001157006"/>
    </source>
</evidence>
<keyword evidence="2" id="KW-1185">Reference proteome</keyword>
<organism evidence="1 2">
    <name type="scientific">Vicia faba</name>
    <name type="common">Broad bean</name>
    <name type="synonym">Faba vulgaris</name>
    <dbReference type="NCBI Taxonomy" id="3906"/>
    <lineage>
        <taxon>Eukaryota</taxon>
        <taxon>Viridiplantae</taxon>
        <taxon>Streptophyta</taxon>
        <taxon>Embryophyta</taxon>
        <taxon>Tracheophyta</taxon>
        <taxon>Spermatophyta</taxon>
        <taxon>Magnoliopsida</taxon>
        <taxon>eudicotyledons</taxon>
        <taxon>Gunneridae</taxon>
        <taxon>Pentapetalae</taxon>
        <taxon>rosids</taxon>
        <taxon>fabids</taxon>
        <taxon>Fabales</taxon>
        <taxon>Fabaceae</taxon>
        <taxon>Papilionoideae</taxon>
        <taxon>50 kb inversion clade</taxon>
        <taxon>NPAAA clade</taxon>
        <taxon>Hologalegina</taxon>
        <taxon>IRL clade</taxon>
        <taxon>Fabeae</taxon>
        <taxon>Vicia</taxon>
    </lineage>
</organism>
<evidence type="ECO:0000313" key="1">
    <source>
        <dbReference type="EMBL" id="CAI8616439.1"/>
    </source>
</evidence>
<dbReference type="EMBL" id="OX451741">
    <property type="protein sequence ID" value="CAI8616439.1"/>
    <property type="molecule type" value="Genomic_DNA"/>
</dbReference>
<gene>
    <name evidence="1" type="ORF">VFH_VI029200</name>
</gene>
<sequence>MTMFWFFRILDADNELIKLSANYCGTNNDLFHSQLSRRRFQNVRYCIDITLKVLEIAYALGLNVSVVVAHEVSVTNFVSGVSPTKIYITEGVRIYFYKIYVLCHLTLQLLSYLSKIPTVRLIVVVGDIDD</sequence>